<keyword evidence="1" id="KW-0175">Coiled coil</keyword>
<keyword evidence="2" id="KW-0472">Membrane</keyword>
<organism evidence="3 4">
    <name type="scientific">Rhododendron griersonianum</name>
    <dbReference type="NCBI Taxonomy" id="479676"/>
    <lineage>
        <taxon>Eukaryota</taxon>
        <taxon>Viridiplantae</taxon>
        <taxon>Streptophyta</taxon>
        <taxon>Embryophyta</taxon>
        <taxon>Tracheophyta</taxon>
        <taxon>Spermatophyta</taxon>
        <taxon>Magnoliopsida</taxon>
        <taxon>eudicotyledons</taxon>
        <taxon>Gunneridae</taxon>
        <taxon>Pentapetalae</taxon>
        <taxon>asterids</taxon>
        <taxon>Ericales</taxon>
        <taxon>Ericaceae</taxon>
        <taxon>Ericoideae</taxon>
        <taxon>Rhodoreae</taxon>
        <taxon>Rhododendron</taxon>
    </lineage>
</organism>
<comment type="caution">
    <text evidence="3">The sequence shown here is derived from an EMBL/GenBank/DDBJ whole genome shotgun (WGS) entry which is preliminary data.</text>
</comment>
<name>A0AAV6JB67_9ERIC</name>
<feature type="transmembrane region" description="Helical" evidence="2">
    <location>
        <begin position="173"/>
        <end position="196"/>
    </location>
</feature>
<sequence>MFLDSERERSWVSWESKTIGYFPVALAAETGRASYCEMSCIFYIRDSTQKDFPEDPSGRFDDFDHFVKSNFDTCKWIGWLLVLAQKDNGCNFFVWVDSETCERGLEYAKIMQAKKEELERQIEGLKMMNNELGRGMQKLEKENDALFVKLAELTEINAKLVGQARPRKTTNRLTNLTTLVVVVIVVFVVCVLMSSVKHTHGKKPLYLV</sequence>
<reference evidence="3" key="1">
    <citation type="submission" date="2020-08" db="EMBL/GenBank/DDBJ databases">
        <title>Plant Genome Project.</title>
        <authorList>
            <person name="Zhang R.-G."/>
        </authorList>
    </citation>
    <scope>NUCLEOTIDE SEQUENCE</scope>
    <source>
        <strain evidence="3">WSP0</strain>
        <tissue evidence="3">Leaf</tissue>
    </source>
</reference>
<feature type="coiled-coil region" evidence="1">
    <location>
        <begin position="108"/>
        <end position="156"/>
    </location>
</feature>
<proteinExistence type="predicted"/>
<evidence type="ECO:0000313" key="3">
    <source>
        <dbReference type="EMBL" id="KAG5536789.1"/>
    </source>
</evidence>
<evidence type="ECO:0000256" key="1">
    <source>
        <dbReference type="SAM" id="Coils"/>
    </source>
</evidence>
<dbReference type="EMBL" id="JACTNZ010000008">
    <property type="protein sequence ID" value="KAG5536789.1"/>
    <property type="molecule type" value="Genomic_DNA"/>
</dbReference>
<protein>
    <submittedName>
        <fullName evidence="3">Uncharacterized protein</fullName>
    </submittedName>
</protein>
<evidence type="ECO:0000256" key="2">
    <source>
        <dbReference type="SAM" id="Phobius"/>
    </source>
</evidence>
<dbReference type="AlphaFoldDB" id="A0AAV6JB67"/>
<gene>
    <name evidence="3" type="ORF">RHGRI_024276</name>
</gene>
<evidence type="ECO:0000313" key="4">
    <source>
        <dbReference type="Proteomes" id="UP000823749"/>
    </source>
</evidence>
<dbReference type="Proteomes" id="UP000823749">
    <property type="component" value="Chromosome 8"/>
</dbReference>
<keyword evidence="2" id="KW-1133">Transmembrane helix</keyword>
<keyword evidence="2" id="KW-0812">Transmembrane</keyword>
<accession>A0AAV6JB67</accession>
<keyword evidence="4" id="KW-1185">Reference proteome</keyword>